<gene>
    <name evidence="2" type="ORF">ACFFF6_03320</name>
</gene>
<proteinExistence type="predicted"/>
<name>A0ABV6R8U5_9MICO</name>
<evidence type="ECO:0000313" key="3">
    <source>
        <dbReference type="Proteomes" id="UP001589793"/>
    </source>
</evidence>
<dbReference type="PANTHER" id="PTHR20935:SF0">
    <property type="entry name" value="SERINE_THREONINE-PROTEIN PHOSPHATASE PGAM5, MITOCHONDRIAL"/>
    <property type="match status" value="1"/>
</dbReference>
<accession>A0ABV6R8U5</accession>
<keyword evidence="1" id="KW-0378">Hydrolase</keyword>
<dbReference type="EMBL" id="JBHLSV010000003">
    <property type="protein sequence ID" value="MFC0672984.1"/>
    <property type="molecule type" value="Genomic_DNA"/>
</dbReference>
<dbReference type="Pfam" id="PF00300">
    <property type="entry name" value="His_Phos_1"/>
    <property type="match status" value="1"/>
</dbReference>
<organism evidence="2 3">
    <name type="scientific">Brachybacterium hainanense</name>
    <dbReference type="NCBI Taxonomy" id="1541174"/>
    <lineage>
        <taxon>Bacteria</taxon>
        <taxon>Bacillati</taxon>
        <taxon>Actinomycetota</taxon>
        <taxon>Actinomycetes</taxon>
        <taxon>Micrococcales</taxon>
        <taxon>Dermabacteraceae</taxon>
        <taxon>Brachybacterium</taxon>
    </lineage>
</organism>
<dbReference type="RefSeq" id="WP_376978196.1">
    <property type="nucleotide sequence ID" value="NZ_JBHLSV010000003.1"/>
</dbReference>
<sequence length="188" mass="20301">MDRLLLIRHGRAGASDDADPPLSETGTAQVRALAARLAGISADGILHGPRRRARQSAQILADRLGLPLQESVLLEDRTPYPSRERRSDYPAHRWEWHRETPEEERDIDGRGIAETWARLSAPGAPGTLLAVSHAFVIAGLVGHALGAPPDAWMKLPIDNASITELIARGDGEWAVARVGDSGHLTEPG</sequence>
<dbReference type="Gene3D" id="3.40.50.1240">
    <property type="entry name" value="Phosphoglycerate mutase-like"/>
    <property type="match status" value="1"/>
</dbReference>
<dbReference type="PANTHER" id="PTHR20935">
    <property type="entry name" value="PHOSPHOGLYCERATE MUTASE-RELATED"/>
    <property type="match status" value="1"/>
</dbReference>
<dbReference type="SMART" id="SM00855">
    <property type="entry name" value="PGAM"/>
    <property type="match status" value="1"/>
</dbReference>
<dbReference type="SUPFAM" id="SSF53254">
    <property type="entry name" value="Phosphoglycerate mutase-like"/>
    <property type="match status" value="1"/>
</dbReference>
<dbReference type="CDD" id="cd07067">
    <property type="entry name" value="HP_PGM_like"/>
    <property type="match status" value="1"/>
</dbReference>
<dbReference type="Proteomes" id="UP001589793">
    <property type="component" value="Unassembled WGS sequence"/>
</dbReference>
<keyword evidence="3" id="KW-1185">Reference proteome</keyword>
<dbReference type="InterPro" id="IPR051021">
    <property type="entry name" value="Mito_Ser/Thr_phosphatase"/>
</dbReference>
<comment type="caution">
    <text evidence="2">The sequence shown here is derived from an EMBL/GenBank/DDBJ whole genome shotgun (WGS) entry which is preliminary data.</text>
</comment>
<evidence type="ECO:0000256" key="1">
    <source>
        <dbReference type="ARBA" id="ARBA00022801"/>
    </source>
</evidence>
<protein>
    <submittedName>
        <fullName evidence="2">Histidine phosphatase family protein</fullName>
    </submittedName>
</protein>
<reference evidence="2 3" key="1">
    <citation type="submission" date="2024-09" db="EMBL/GenBank/DDBJ databases">
        <authorList>
            <person name="Sun Q."/>
            <person name="Mori K."/>
        </authorList>
    </citation>
    <scope>NUCLEOTIDE SEQUENCE [LARGE SCALE GENOMIC DNA]</scope>
    <source>
        <strain evidence="2 3">CICC 10874</strain>
    </source>
</reference>
<evidence type="ECO:0000313" key="2">
    <source>
        <dbReference type="EMBL" id="MFC0672984.1"/>
    </source>
</evidence>
<dbReference type="InterPro" id="IPR013078">
    <property type="entry name" value="His_Pase_superF_clade-1"/>
</dbReference>
<dbReference type="InterPro" id="IPR029033">
    <property type="entry name" value="His_PPase_superfam"/>
</dbReference>